<accession>A0A0P1F2D4</accession>
<dbReference type="Pfam" id="PF02685">
    <property type="entry name" value="Glucokinase"/>
    <property type="match status" value="1"/>
</dbReference>
<dbReference type="InterPro" id="IPR043129">
    <property type="entry name" value="ATPase_NBD"/>
</dbReference>
<dbReference type="PANTHER" id="PTHR47690:SF1">
    <property type="entry name" value="GLUCOKINASE"/>
    <property type="match status" value="1"/>
</dbReference>
<dbReference type="EC" id="2.7.1.2" evidence="4"/>
<evidence type="ECO:0000256" key="3">
    <source>
        <dbReference type="RuleBase" id="RU004046"/>
    </source>
</evidence>
<dbReference type="PANTHER" id="PTHR47690">
    <property type="entry name" value="GLUCOKINASE"/>
    <property type="match status" value="1"/>
</dbReference>
<evidence type="ECO:0000256" key="1">
    <source>
        <dbReference type="ARBA" id="ARBA00022679"/>
    </source>
</evidence>
<sequence>MRLVADIGGTNARVALCANGVIDKGSVQRFSNTDWDSLIDLLRAYCDAHRGVTVDEMVIAVAGPVHAGRAKLTNRNWTINADDLAQVFACERVVLLNDLGALGYAVPMLGADQVVPLCGQLSAPYANGQALVVGVGTGCNISQVITKNQWTVCPPAEAGHISMPSAIVSKLHECSCNPDAFLTVEALFSGRGLTAFCRLFTGSENVTGEVAISHYGAPGKTKMTAAIDTYAALLGLLLRDFSLSYMPSHGTFLAGSVARAISECAPERLIKVFQEPCRFRLQETPSLFVVDEDGAALLGCAQF</sequence>
<organism evidence="4 5">
    <name type="scientific">Thalassobacter stenotrophicus</name>
    <dbReference type="NCBI Taxonomy" id="266809"/>
    <lineage>
        <taxon>Bacteria</taxon>
        <taxon>Pseudomonadati</taxon>
        <taxon>Pseudomonadota</taxon>
        <taxon>Alphaproteobacteria</taxon>
        <taxon>Rhodobacterales</taxon>
        <taxon>Roseobacteraceae</taxon>
        <taxon>Thalassobacter</taxon>
    </lineage>
</organism>
<protein>
    <submittedName>
        <fullName evidence="4">Glucokinase</fullName>
        <ecNumber evidence="4">2.7.1.2</ecNumber>
    </submittedName>
</protein>
<evidence type="ECO:0000313" key="5">
    <source>
        <dbReference type="Proteomes" id="UP000051298"/>
    </source>
</evidence>
<dbReference type="CDD" id="cd24008">
    <property type="entry name" value="ASKHA_NBD_GLK"/>
    <property type="match status" value="1"/>
</dbReference>
<evidence type="ECO:0000256" key="2">
    <source>
        <dbReference type="ARBA" id="ARBA00022777"/>
    </source>
</evidence>
<gene>
    <name evidence="4" type="primary">glk</name>
    <name evidence="4" type="ORF">THS5294_02697</name>
</gene>
<name>A0A0P1F2D4_9RHOB</name>
<dbReference type="GO" id="GO:0005829">
    <property type="term" value="C:cytosol"/>
    <property type="evidence" value="ECO:0007669"/>
    <property type="project" value="TreeGrafter"/>
</dbReference>
<dbReference type="Gene3D" id="3.30.420.40">
    <property type="match status" value="1"/>
</dbReference>
<proteinExistence type="inferred from homology"/>
<dbReference type="SUPFAM" id="SSF53067">
    <property type="entry name" value="Actin-like ATPase domain"/>
    <property type="match status" value="1"/>
</dbReference>
<dbReference type="eggNOG" id="COG0837">
    <property type="taxonomic scope" value="Bacteria"/>
</dbReference>
<dbReference type="Gene3D" id="3.40.367.20">
    <property type="match status" value="1"/>
</dbReference>
<dbReference type="GO" id="GO:0004340">
    <property type="term" value="F:glucokinase activity"/>
    <property type="evidence" value="ECO:0007669"/>
    <property type="project" value="UniProtKB-EC"/>
</dbReference>
<keyword evidence="1 4" id="KW-0808">Transferase</keyword>
<dbReference type="GO" id="GO:0005524">
    <property type="term" value="F:ATP binding"/>
    <property type="evidence" value="ECO:0007669"/>
    <property type="project" value="InterPro"/>
</dbReference>
<dbReference type="STRING" id="266809.PM03_11980"/>
<dbReference type="Proteomes" id="UP000051298">
    <property type="component" value="Unassembled WGS sequence"/>
</dbReference>
<dbReference type="RefSeq" id="WP_058124144.1">
    <property type="nucleotide sequence ID" value="NZ_CYRX01000031.1"/>
</dbReference>
<keyword evidence="2 4" id="KW-0418">Kinase</keyword>
<dbReference type="InterPro" id="IPR003836">
    <property type="entry name" value="Glucokinase"/>
</dbReference>
<comment type="similarity">
    <text evidence="3">Belongs to the bacterial glucokinase family.</text>
</comment>
<dbReference type="InterPro" id="IPR050201">
    <property type="entry name" value="Bacterial_glucokinase"/>
</dbReference>
<evidence type="ECO:0000313" key="4">
    <source>
        <dbReference type="EMBL" id="CUH61389.1"/>
    </source>
</evidence>
<dbReference type="AlphaFoldDB" id="A0A0P1F2D4"/>
<dbReference type="GO" id="GO:0006096">
    <property type="term" value="P:glycolytic process"/>
    <property type="evidence" value="ECO:0007669"/>
    <property type="project" value="InterPro"/>
</dbReference>
<dbReference type="EMBL" id="CYRX01000031">
    <property type="protein sequence ID" value="CUH61389.1"/>
    <property type="molecule type" value="Genomic_DNA"/>
</dbReference>
<dbReference type="GO" id="GO:0005536">
    <property type="term" value="F:D-glucose binding"/>
    <property type="evidence" value="ECO:0007669"/>
    <property type="project" value="InterPro"/>
</dbReference>
<reference evidence="4 5" key="1">
    <citation type="submission" date="2015-09" db="EMBL/GenBank/DDBJ databases">
        <authorList>
            <consortium name="Swine Surveillance"/>
        </authorList>
    </citation>
    <scope>NUCLEOTIDE SEQUENCE [LARGE SCALE GENOMIC DNA]</scope>
    <source>
        <strain evidence="4 5">CECT 5294</strain>
    </source>
</reference>